<gene>
    <name evidence="1" type="ORF">CASFOL_001945</name>
</gene>
<reference evidence="2" key="1">
    <citation type="journal article" date="2024" name="IScience">
        <title>Strigolactones Initiate the Formation of Haustorium-like Structures in Castilleja.</title>
        <authorList>
            <person name="Buerger M."/>
            <person name="Peterson D."/>
            <person name="Chory J."/>
        </authorList>
    </citation>
    <scope>NUCLEOTIDE SEQUENCE [LARGE SCALE GENOMIC DNA]</scope>
</reference>
<dbReference type="Gene3D" id="3.30.190.20">
    <property type="match status" value="1"/>
</dbReference>
<sequence length="160" mass="18045">MSKVTPDVIGEVVATISTESKERNRNFTQKKDLQIGLKNYDPQKICMLVMPSTLKRKDGLVAHARNKDDTSFDTSLVIAVEIYFRKTRLKESNPGGMIYSVHTCKGEININTSQASYIRGKNGISNYSDAQQILNVKHERIDGACKALQVLRTTFIVWHI</sequence>
<dbReference type="EMBL" id="JAVIJP010000005">
    <property type="protein sequence ID" value="KAL3652264.1"/>
    <property type="molecule type" value="Genomic_DNA"/>
</dbReference>
<evidence type="ECO:0000313" key="1">
    <source>
        <dbReference type="EMBL" id="KAL3652264.1"/>
    </source>
</evidence>
<dbReference type="Proteomes" id="UP001632038">
    <property type="component" value="Unassembled WGS sequence"/>
</dbReference>
<protein>
    <submittedName>
        <fullName evidence="1">Uncharacterized protein</fullName>
    </submittedName>
</protein>
<organism evidence="1 2">
    <name type="scientific">Castilleja foliolosa</name>
    <dbReference type="NCBI Taxonomy" id="1961234"/>
    <lineage>
        <taxon>Eukaryota</taxon>
        <taxon>Viridiplantae</taxon>
        <taxon>Streptophyta</taxon>
        <taxon>Embryophyta</taxon>
        <taxon>Tracheophyta</taxon>
        <taxon>Spermatophyta</taxon>
        <taxon>Magnoliopsida</taxon>
        <taxon>eudicotyledons</taxon>
        <taxon>Gunneridae</taxon>
        <taxon>Pentapetalae</taxon>
        <taxon>asterids</taxon>
        <taxon>lamiids</taxon>
        <taxon>Lamiales</taxon>
        <taxon>Orobanchaceae</taxon>
        <taxon>Pedicularideae</taxon>
        <taxon>Castillejinae</taxon>
        <taxon>Castilleja</taxon>
    </lineage>
</organism>
<proteinExistence type="predicted"/>
<keyword evidence="2" id="KW-1185">Reference proteome</keyword>
<name>A0ABD3EGW0_9LAMI</name>
<accession>A0ABD3EGW0</accession>
<dbReference type="AlphaFoldDB" id="A0ABD3EGW0"/>
<comment type="caution">
    <text evidence="1">The sequence shown here is derived from an EMBL/GenBank/DDBJ whole genome shotgun (WGS) entry which is preliminary data.</text>
</comment>
<evidence type="ECO:0000313" key="2">
    <source>
        <dbReference type="Proteomes" id="UP001632038"/>
    </source>
</evidence>